<proteinExistence type="predicted"/>
<evidence type="ECO:0008006" key="4">
    <source>
        <dbReference type="Google" id="ProtNLM"/>
    </source>
</evidence>
<sequence>MKTYLILCAGLLTAAAVQAQQPSGVIEYEVNSKIEMGQFKMVMRSADGSVTTSNTPPPDMPNLLTFSQTFTFAGGMGKLETENGGNMMRKMTLNLPAGGGPPGGASVSAGVAGTMAAPGPVGRSSSLRPPVTNATYIDLLNKRYLSVLTQNKDSVVAGVWYSEEAYKPAAEIKTSGRTKTIAGFRCQRATAVVGEESFVIWYTTEIPMLFSPVNGVWPPQGVVLALESEKRSYMAKKVELKPVPDAPALPAGAEKLTAVQLKEKQRSILEAFHNEQLKKLQEAE</sequence>
<feature type="signal peptide" evidence="1">
    <location>
        <begin position="1"/>
        <end position="19"/>
    </location>
</feature>
<protein>
    <recommendedName>
        <fullName evidence="4">GLPGLI family protein</fullName>
    </recommendedName>
</protein>
<keyword evidence="3" id="KW-1185">Reference proteome</keyword>
<organism evidence="2 3">
    <name type="scientific">Chitinophaga caseinilytica</name>
    <dbReference type="NCBI Taxonomy" id="2267521"/>
    <lineage>
        <taxon>Bacteria</taxon>
        <taxon>Pseudomonadati</taxon>
        <taxon>Bacteroidota</taxon>
        <taxon>Chitinophagia</taxon>
        <taxon>Chitinophagales</taxon>
        <taxon>Chitinophagaceae</taxon>
        <taxon>Chitinophaga</taxon>
    </lineage>
</organism>
<name>A0ABZ2Z853_9BACT</name>
<evidence type="ECO:0000256" key="1">
    <source>
        <dbReference type="SAM" id="SignalP"/>
    </source>
</evidence>
<evidence type="ECO:0000313" key="3">
    <source>
        <dbReference type="Proteomes" id="UP001449657"/>
    </source>
</evidence>
<dbReference type="RefSeq" id="WP_341842132.1">
    <property type="nucleotide sequence ID" value="NZ_CP149792.1"/>
</dbReference>
<keyword evidence="1" id="KW-0732">Signal</keyword>
<evidence type="ECO:0000313" key="2">
    <source>
        <dbReference type="EMBL" id="WZN47497.1"/>
    </source>
</evidence>
<accession>A0ABZ2Z853</accession>
<gene>
    <name evidence="2" type="ORF">WJU22_04830</name>
</gene>
<reference evidence="2 3" key="1">
    <citation type="submission" date="2024-03" db="EMBL/GenBank/DDBJ databases">
        <title>Chitinophaga caseinilytica sp. nov., a casein hydrolysing bacterium isolated from forest soil.</title>
        <authorList>
            <person name="Lee D.S."/>
            <person name="Han D.M."/>
            <person name="Baek J.H."/>
            <person name="Choi D.G."/>
            <person name="Jeon J.H."/>
            <person name="Jeon C.O."/>
        </authorList>
    </citation>
    <scope>NUCLEOTIDE SEQUENCE [LARGE SCALE GENOMIC DNA]</scope>
    <source>
        <strain evidence="2 3">KACC 19118</strain>
    </source>
</reference>
<dbReference type="EMBL" id="CP150096">
    <property type="protein sequence ID" value="WZN47497.1"/>
    <property type="molecule type" value="Genomic_DNA"/>
</dbReference>
<feature type="chain" id="PRO_5047000245" description="GLPGLI family protein" evidence="1">
    <location>
        <begin position="20"/>
        <end position="284"/>
    </location>
</feature>
<dbReference type="Proteomes" id="UP001449657">
    <property type="component" value="Chromosome"/>
</dbReference>